<keyword evidence="1" id="KW-1133">Transmembrane helix</keyword>
<keyword evidence="3" id="KW-1185">Reference proteome</keyword>
<feature type="transmembrane region" description="Helical" evidence="1">
    <location>
        <begin position="40"/>
        <end position="61"/>
    </location>
</feature>
<dbReference type="AlphaFoldDB" id="A0A1H8IEJ1"/>
<accession>A0A1H8IEJ1</accession>
<evidence type="ECO:0000313" key="3">
    <source>
        <dbReference type="Proteomes" id="UP000198657"/>
    </source>
</evidence>
<keyword evidence="1" id="KW-0812">Transmembrane</keyword>
<reference evidence="3" key="1">
    <citation type="submission" date="2016-10" db="EMBL/GenBank/DDBJ databases">
        <authorList>
            <person name="Varghese N."/>
            <person name="Submissions S."/>
        </authorList>
    </citation>
    <scope>NUCLEOTIDE SEQUENCE [LARGE SCALE GENOMIC DNA]</scope>
    <source>
        <strain evidence="3">CGMCC 1.8704</strain>
    </source>
</reference>
<dbReference type="Proteomes" id="UP000198657">
    <property type="component" value="Unassembled WGS sequence"/>
</dbReference>
<protein>
    <submittedName>
        <fullName evidence="2">Uncharacterized protein</fullName>
    </submittedName>
</protein>
<name>A0A1H8IEJ1_9FLAO</name>
<keyword evidence="1" id="KW-0472">Membrane</keyword>
<organism evidence="2 3">
    <name type="scientific">Flavobacterium sinopsychrotolerans</name>
    <dbReference type="NCBI Taxonomy" id="604089"/>
    <lineage>
        <taxon>Bacteria</taxon>
        <taxon>Pseudomonadati</taxon>
        <taxon>Bacteroidota</taxon>
        <taxon>Flavobacteriia</taxon>
        <taxon>Flavobacteriales</taxon>
        <taxon>Flavobacteriaceae</taxon>
        <taxon>Flavobacterium</taxon>
    </lineage>
</organism>
<gene>
    <name evidence="2" type="ORF">SAMN04487942_0539</name>
</gene>
<sequence>MFRILNDLLMKLKTRLSQFDWDDLKELFPDNKETVTENNIVVFSLFVIGIGLIVVVFIVGISL</sequence>
<dbReference type="EMBL" id="FODN01000001">
    <property type="protein sequence ID" value="SEN66914.1"/>
    <property type="molecule type" value="Genomic_DNA"/>
</dbReference>
<evidence type="ECO:0000256" key="1">
    <source>
        <dbReference type="SAM" id="Phobius"/>
    </source>
</evidence>
<proteinExistence type="predicted"/>
<evidence type="ECO:0000313" key="2">
    <source>
        <dbReference type="EMBL" id="SEN66914.1"/>
    </source>
</evidence>